<accession>A0A6G1WN36</accession>
<name>A0A6G1WN36_9HYPH</name>
<sequence length="162" mass="16803">MVRSGESDRIDVQDIAKRNDGKKGLPFALLRGAAICLPILSLAGCMGAGLDVFGGSGVDRTVSTGTVPVAKTSDGLSDAIAVRDLVTAADISQGSDSSIPWANANSGSAGVISSIQEDNASGMRCRRFTTTRHSFEGIAKFDGNTCQLGNGEWYLTSFGPRS</sequence>
<evidence type="ECO:0000259" key="1">
    <source>
        <dbReference type="Pfam" id="PF16998"/>
    </source>
</evidence>
<protein>
    <recommendedName>
        <fullName evidence="1">Surface antigen domain-containing protein</fullName>
    </recommendedName>
</protein>
<dbReference type="Pfam" id="PF16998">
    <property type="entry name" value="17kDa_Anti_2"/>
    <property type="match status" value="1"/>
</dbReference>
<feature type="domain" description="Surface antigen" evidence="1">
    <location>
        <begin position="49"/>
        <end position="160"/>
    </location>
</feature>
<dbReference type="AlphaFoldDB" id="A0A6G1WN36"/>
<dbReference type="InterPro" id="IPR032635">
    <property type="entry name" value="Anti_2"/>
</dbReference>
<reference evidence="2" key="1">
    <citation type="journal article" date="2013" name="Genome Biol.">
        <title>Comparative genomics of the core and accessory genomes of 48 Sinorhizobium strains comprising five genospecies.</title>
        <authorList>
            <person name="Sugawara M."/>
            <person name="Epstein B."/>
            <person name="Badgley B.D."/>
            <person name="Unno T."/>
            <person name="Xu L."/>
            <person name="Reese J."/>
            <person name="Gyaneshwar P."/>
            <person name="Denny R."/>
            <person name="Mudge J."/>
            <person name="Bharti A.K."/>
            <person name="Farmer A.D."/>
            <person name="May G.D."/>
            <person name="Woodward J.E."/>
            <person name="Medigue C."/>
            <person name="Vallenet D."/>
            <person name="Lajus A."/>
            <person name="Rouy Z."/>
            <person name="Martinez-Vaz B."/>
            <person name="Tiffin P."/>
            <person name="Young N.D."/>
            <person name="Sadowsky M.J."/>
        </authorList>
    </citation>
    <scope>NUCLEOTIDE SEQUENCE</scope>
    <source>
        <strain evidence="2">M1</strain>
    </source>
</reference>
<proteinExistence type="predicted"/>
<gene>
    <name evidence="2" type="ORF">GHJ91_18825</name>
</gene>
<dbReference type="EMBL" id="WISB01000120">
    <property type="protein sequence ID" value="MQW71134.1"/>
    <property type="molecule type" value="Genomic_DNA"/>
</dbReference>
<organism evidence="2">
    <name type="scientific">Sinorhizobium medicae</name>
    <dbReference type="NCBI Taxonomy" id="110321"/>
    <lineage>
        <taxon>Bacteria</taxon>
        <taxon>Pseudomonadati</taxon>
        <taxon>Pseudomonadota</taxon>
        <taxon>Alphaproteobacteria</taxon>
        <taxon>Hyphomicrobiales</taxon>
        <taxon>Rhizobiaceae</taxon>
        <taxon>Sinorhizobium/Ensifer group</taxon>
        <taxon>Sinorhizobium</taxon>
    </lineage>
</organism>
<evidence type="ECO:0000313" key="2">
    <source>
        <dbReference type="EMBL" id="MQW71134.1"/>
    </source>
</evidence>
<comment type="caution">
    <text evidence="2">The sequence shown here is derived from an EMBL/GenBank/DDBJ whole genome shotgun (WGS) entry which is preliminary data.</text>
</comment>